<comment type="similarity">
    <text evidence="1">Belongs to the VPS13 family.</text>
</comment>
<evidence type="ECO:0000256" key="1">
    <source>
        <dbReference type="ARBA" id="ARBA00006545"/>
    </source>
</evidence>
<reference evidence="3" key="1">
    <citation type="journal article" date="2021" name="Sci. Rep.">
        <title>Diploid genomic architecture of Nitzschia inconspicua, an elite biomass production diatom.</title>
        <authorList>
            <person name="Oliver A."/>
            <person name="Podell S."/>
            <person name="Pinowska A."/>
            <person name="Traller J.C."/>
            <person name="Smith S.R."/>
            <person name="McClure R."/>
            <person name="Beliaev A."/>
            <person name="Bohutskyi P."/>
            <person name="Hill E.A."/>
            <person name="Rabines A."/>
            <person name="Zheng H."/>
            <person name="Allen L.Z."/>
            <person name="Kuo A."/>
            <person name="Grigoriev I.V."/>
            <person name="Allen A.E."/>
            <person name="Hazlebeck D."/>
            <person name="Allen E.E."/>
        </authorList>
    </citation>
    <scope>NUCLEOTIDE SEQUENCE</scope>
    <source>
        <strain evidence="3">Hildebrandi</strain>
    </source>
</reference>
<dbReference type="PANTHER" id="PTHR16166">
    <property type="entry name" value="VACUOLAR PROTEIN SORTING-ASSOCIATED PROTEIN VPS13"/>
    <property type="match status" value="1"/>
</dbReference>
<evidence type="ECO:0000256" key="2">
    <source>
        <dbReference type="SAM" id="MobiDB-lite"/>
    </source>
</evidence>
<dbReference type="GO" id="GO:0006623">
    <property type="term" value="P:protein targeting to vacuole"/>
    <property type="evidence" value="ECO:0007669"/>
    <property type="project" value="TreeGrafter"/>
</dbReference>
<accession>A0A9K3KEQ0</accession>
<sequence>MEASLHDIHVRCEVFEGGLDFCHPDNRRSLRQKKRNHRKDGYDQLAFAFGATLGSFVMRTANEKWEVGSHEKRRETKEKDHLGPHPYDARHNKLHTWTNFNVYWDLDPAFLICETEIIRTPGQKISSEKFHSKIAAAMEALAFQQEPGLKIRESLVVDWKKYRIEKNSTKRGGGKEAEFYHDRPHQYICEQVQCRARQKMSDRTQPGPISCQAEFLPFLLNLKFRPHQFVQYQKLKSAMLSQQRFDTMLRQRPTDSPKANPRECWKYAYGCVTTRPNSRPWQDVAKIARNRDRYIALVEKRLSSGSGGSDFHRGLTDAESTELLKLEDLLPIEALLSFHLLALRRHFSRENGQKQGPKGSKDSVTSQNGHPNRGRGLSSSSLSRIFKSRPKSRPERSGGFTPLEPDVAPIPIVAPVPKPARLSTPSSSIREEAASSLTLLEAMTVRLGKKVWFFPRQHQNHSKFSPVSCYDASYCTTVPQTETEEDGVLGREKGGKGGSKMTCTQGSCLQELDDEIVTLNSEMTGTIKYFGRGKMDYFFDVSRFEAADCQTEINEKGKVLVLHPSTRGENSIPNEQDDASDDASSDISADLKLTPSFTGDELKQAVSFMELPPPGVVCRLAAVRDKGTTKLSFSSHPATLMWTRQCFDAVAEFFGAPSTKMQTELTSHLKHVATPLARKAQLAFLSQSTLLLHVNIAAPKIWVPFLSKGSNGAICFDAGNLKYSYRKEEGRSTVSWNLETNEIQVNFVRWHVSQAAWCDINRKTISGEGRWRHERKAAGY</sequence>
<feature type="compositionally biased region" description="Acidic residues" evidence="2">
    <location>
        <begin position="575"/>
        <end position="584"/>
    </location>
</feature>
<evidence type="ECO:0000313" key="4">
    <source>
        <dbReference type="Proteomes" id="UP000693970"/>
    </source>
</evidence>
<evidence type="ECO:0000313" key="3">
    <source>
        <dbReference type="EMBL" id="KAG7342203.1"/>
    </source>
</evidence>
<name>A0A9K3KEQ0_9STRA</name>
<dbReference type="EMBL" id="JAGRRH010000025">
    <property type="protein sequence ID" value="KAG7342203.1"/>
    <property type="molecule type" value="Genomic_DNA"/>
</dbReference>
<feature type="region of interest" description="Disordered" evidence="2">
    <location>
        <begin position="564"/>
        <end position="585"/>
    </location>
</feature>
<keyword evidence="4" id="KW-1185">Reference proteome</keyword>
<organism evidence="3 4">
    <name type="scientific">Nitzschia inconspicua</name>
    <dbReference type="NCBI Taxonomy" id="303405"/>
    <lineage>
        <taxon>Eukaryota</taxon>
        <taxon>Sar</taxon>
        <taxon>Stramenopiles</taxon>
        <taxon>Ochrophyta</taxon>
        <taxon>Bacillariophyta</taxon>
        <taxon>Bacillariophyceae</taxon>
        <taxon>Bacillariophycidae</taxon>
        <taxon>Bacillariales</taxon>
        <taxon>Bacillariaceae</taxon>
        <taxon>Nitzschia</taxon>
    </lineage>
</organism>
<protein>
    <submittedName>
        <fullName evidence="3">Vacuolar sorting-associated protein 13, N-terminal domain containing protein</fullName>
    </submittedName>
</protein>
<feature type="compositionally biased region" description="Low complexity" evidence="2">
    <location>
        <begin position="374"/>
        <end position="384"/>
    </location>
</feature>
<reference evidence="3" key="2">
    <citation type="submission" date="2021-04" db="EMBL/GenBank/DDBJ databases">
        <authorList>
            <person name="Podell S."/>
        </authorList>
    </citation>
    <scope>NUCLEOTIDE SEQUENCE</scope>
    <source>
        <strain evidence="3">Hildebrandi</strain>
    </source>
</reference>
<dbReference type="AlphaFoldDB" id="A0A9K3KEQ0"/>
<gene>
    <name evidence="3" type="ORF">IV203_007295</name>
</gene>
<dbReference type="GO" id="GO:0045053">
    <property type="term" value="P:protein retention in Golgi apparatus"/>
    <property type="evidence" value="ECO:0007669"/>
    <property type="project" value="TreeGrafter"/>
</dbReference>
<dbReference type="Proteomes" id="UP000693970">
    <property type="component" value="Unassembled WGS sequence"/>
</dbReference>
<proteinExistence type="inferred from homology"/>
<dbReference type="OrthoDB" id="428159at2759"/>
<dbReference type="InterPro" id="IPR026847">
    <property type="entry name" value="VPS13"/>
</dbReference>
<comment type="caution">
    <text evidence="3">The sequence shown here is derived from an EMBL/GenBank/DDBJ whole genome shotgun (WGS) entry which is preliminary data.</text>
</comment>
<feature type="region of interest" description="Disordered" evidence="2">
    <location>
        <begin position="349"/>
        <end position="427"/>
    </location>
</feature>
<dbReference type="PANTHER" id="PTHR16166:SF93">
    <property type="entry name" value="INTERMEMBRANE LIPID TRANSFER PROTEIN VPS13"/>
    <property type="match status" value="1"/>
</dbReference>